<dbReference type="Pfam" id="PF00122">
    <property type="entry name" value="E1-E2_ATPase"/>
    <property type="match status" value="1"/>
</dbReference>
<dbReference type="InterPro" id="IPR036412">
    <property type="entry name" value="HAD-like_sf"/>
</dbReference>
<dbReference type="SUPFAM" id="SSF56784">
    <property type="entry name" value="HAD-like"/>
    <property type="match status" value="1"/>
</dbReference>
<keyword evidence="9" id="KW-0479">Metal-binding</keyword>
<feature type="transmembrane region" description="Helical" evidence="9">
    <location>
        <begin position="239"/>
        <end position="258"/>
    </location>
</feature>
<keyword evidence="9" id="KW-0547">Nucleotide-binding</keyword>
<keyword evidence="4" id="KW-1278">Translocase</keyword>
<dbReference type="PATRIC" id="fig|1439726.3.peg.3543"/>
<evidence type="ECO:0000259" key="10">
    <source>
        <dbReference type="Pfam" id="PF00122"/>
    </source>
</evidence>
<keyword evidence="3 9" id="KW-0812">Transmembrane</keyword>
<dbReference type="AlphaFoldDB" id="A0A1E3GZG1"/>
<dbReference type="InterPro" id="IPR001757">
    <property type="entry name" value="P_typ_ATPase"/>
</dbReference>
<keyword evidence="12" id="KW-1185">Reference proteome</keyword>
<comment type="caution">
    <text evidence="11">The sequence shown here is derived from an EMBL/GenBank/DDBJ whole genome shotgun (WGS) entry which is preliminary data.</text>
</comment>
<evidence type="ECO:0000256" key="6">
    <source>
        <dbReference type="ARBA" id="ARBA00023136"/>
    </source>
</evidence>
<dbReference type="PANTHER" id="PTHR48085:SF5">
    <property type="entry name" value="CADMIUM_ZINC-TRANSPORTING ATPASE HMA4-RELATED"/>
    <property type="match status" value="1"/>
</dbReference>
<feature type="domain" description="P-type ATPase A" evidence="10">
    <location>
        <begin position="125"/>
        <end position="223"/>
    </location>
</feature>
<dbReference type="InterPro" id="IPR051014">
    <property type="entry name" value="Cation_Transport_ATPase_IB"/>
</dbReference>
<dbReference type="OrthoDB" id="9807843at2"/>
<comment type="similarity">
    <text evidence="2 9">Belongs to the cation transport ATPase (P-type) (TC 3.A.3) family. Type IB subfamily.</text>
</comment>
<dbReference type="InterPro" id="IPR018303">
    <property type="entry name" value="ATPase_P-typ_P_site"/>
</dbReference>
<dbReference type="SFLD" id="SFLDS00003">
    <property type="entry name" value="Haloacid_Dehalogenase"/>
    <property type="match status" value="1"/>
</dbReference>
<feature type="transmembrane region" description="Helical" evidence="9">
    <location>
        <begin position="264"/>
        <end position="285"/>
    </location>
</feature>
<dbReference type="GO" id="GO:0015086">
    <property type="term" value="F:cadmium ion transmembrane transporter activity"/>
    <property type="evidence" value="ECO:0007669"/>
    <property type="project" value="TreeGrafter"/>
</dbReference>
<comment type="subcellular location">
    <subcellularLocation>
        <location evidence="9">Cell membrane</location>
    </subcellularLocation>
    <subcellularLocation>
        <location evidence="1">Membrane</location>
    </subcellularLocation>
</comment>
<feature type="transmembrane region" description="Helical" evidence="9">
    <location>
        <begin position="569"/>
        <end position="588"/>
    </location>
</feature>
<dbReference type="InterPro" id="IPR023299">
    <property type="entry name" value="ATPase_P-typ_cyto_dom_N"/>
</dbReference>
<proteinExistence type="inferred from homology"/>
<dbReference type="Gene3D" id="3.40.1110.10">
    <property type="entry name" value="Calcium-transporting ATPase, cytoplasmic domain N"/>
    <property type="match status" value="1"/>
</dbReference>
<dbReference type="GO" id="GO:0005524">
    <property type="term" value="F:ATP binding"/>
    <property type="evidence" value="ECO:0007669"/>
    <property type="project" value="UniProtKB-UniRule"/>
</dbReference>
<dbReference type="Pfam" id="PF00702">
    <property type="entry name" value="Hydrolase"/>
    <property type="match status" value="1"/>
</dbReference>
<evidence type="ECO:0000256" key="8">
    <source>
        <dbReference type="ARBA" id="ARBA00047308"/>
    </source>
</evidence>
<dbReference type="NCBIfam" id="TIGR01512">
    <property type="entry name" value="ATPase-IB2_Cd"/>
    <property type="match status" value="1"/>
</dbReference>
<dbReference type="GO" id="GO:0005886">
    <property type="term" value="C:plasma membrane"/>
    <property type="evidence" value="ECO:0007669"/>
    <property type="project" value="UniProtKB-SubCell"/>
</dbReference>
<name>A0A1E3GZG1_9HYPH</name>
<dbReference type="SUPFAM" id="SSF81653">
    <property type="entry name" value="Calcium ATPase, transduction domain A"/>
    <property type="match status" value="1"/>
</dbReference>
<dbReference type="NCBIfam" id="TIGR01494">
    <property type="entry name" value="ATPase_P-type"/>
    <property type="match status" value="2"/>
</dbReference>
<dbReference type="Gene3D" id="3.40.50.1000">
    <property type="entry name" value="HAD superfamily/HAD-like"/>
    <property type="match status" value="1"/>
</dbReference>
<evidence type="ECO:0000313" key="11">
    <source>
        <dbReference type="EMBL" id="ODN69315.1"/>
    </source>
</evidence>
<organism evidence="11 12">
    <name type="scientific">Methylobrevis pamukkalensis</name>
    <dbReference type="NCBI Taxonomy" id="1439726"/>
    <lineage>
        <taxon>Bacteria</taxon>
        <taxon>Pseudomonadati</taxon>
        <taxon>Pseudomonadota</taxon>
        <taxon>Alphaproteobacteria</taxon>
        <taxon>Hyphomicrobiales</taxon>
        <taxon>Pleomorphomonadaceae</taxon>
        <taxon>Methylobrevis</taxon>
    </lineage>
</organism>
<keyword evidence="5 9" id="KW-1133">Transmembrane helix</keyword>
<dbReference type="PROSITE" id="PS00154">
    <property type="entry name" value="ATPASE_E1_E2"/>
    <property type="match status" value="1"/>
</dbReference>
<dbReference type="SFLD" id="SFLDF00027">
    <property type="entry name" value="p-type_atpase"/>
    <property type="match status" value="1"/>
</dbReference>
<protein>
    <recommendedName>
        <fullName evidence="7">P-type Zn(2+) transporter</fullName>
        <ecNumber evidence="7">7.2.2.12</ecNumber>
    </recommendedName>
</protein>
<gene>
    <name evidence="11" type="primary">actP</name>
    <name evidence="11" type="ORF">A6302_03370</name>
</gene>
<comment type="catalytic activity">
    <reaction evidence="8">
        <text>Zn(2+)(in) + ATP + H2O = Zn(2+)(out) + ADP + phosphate + H(+)</text>
        <dbReference type="Rhea" id="RHEA:20621"/>
        <dbReference type="ChEBI" id="CHEBI:15377"/>
        <dbReference type="ChEBI" id="CHEBI:15378"/>
        <dbReference type="ChEBI" id="CHEBI:29105"/>
        <dbReference type="ChEBI" id="CHEBI:30616"/>
        <dbReference type="ChEBI" id="CHEBI:43474"/>
        <dbReference type="ChEBI" id="CHEBI:456216"/>
        <dbReference type="EC" id="7.2.2.12"/>
    </reaction>
</comment>
<dbReference type="SFLD" id="SFLDG00002">
    <property type="entry name" value="C1.7:_P-type_atpase_like"/>
    <property type="match status" value="1"/>
</dbReference>
<dbReference type="Gene3D" id="2.70.150.10">
    <property type="entry name" value="Calcium-transporting ATPase, cytoplasmic transduction domain A"/>
    <property type="match status" value="1"/>
</dbReference>
<sequence length="613" mass="62551">MRIPRTIFSLPALSAPLLVLFVAVLGLAAGVVAWLTGADHIASLAWAAGTVPVLLALAVDIVASLRRGEVGLDLVAALSMGTALAFGEPLAANVVALMYAGGEQLEHLAEGRATRDMTALLGRVARTALRIDAGGMTETPIADLVPGDRLLVRHGEVVPVDGTLGEGRALLDNSPLTGESRPVELAAGDAVASGATNLSDAFVLIATRPAAESTYAGIVRLVEQARSSKAPMARIADRYAVWFLLLTLAIAGAAWGLSGDRMRALAVLVVATPCPLILALPIAIISGMSRAAGRGVLMKQASALEAMSAVHTAILDKTGTLTEGRITIGRIDAEEGFAPDEVLRIAASLDQASTHVIAQALVAAALARGLTLSPPSDVVEVPGAGVAGHVDGRRAAIGTFAHVLGEDGLRVARAAGIIAAGSIVLEVDGRPAGVIVLTDPLRIDAADTLASLRRSGIRRLVLASGDDEDVVTVVAGGLDIDEAFAGLAPADKVRIVAEEKRRGPVMMVGDGVNDAPALALADVGVALGARGAAASSQTADVVLLVDEISRLGEAVEIARRTRRIALQSVYIGLGLSIGAMVVAAFGHLPPVAGALTQEAIDVAVILNAMRALR</sequence>
<evidence type="ECO:0000256" key="4">
    <source>
        <dbReference type="ARBA" id="ARBA00022967"/>
    </source>
</evidence>
<reference evidence="11 12" key="1">
    <citation type="submission" date="2016-07" db="EMBL/GenBank/DDBJ databases">
        <title>Draft Genome Sequence of Methylobrevis pamukkalensis PK2.</title>
        <authorList>
            <person name="Vasilenko O.V."/>
            <person name="Doronina N.V."/>
            <person name="Shmareva M.N."/>
            <person name="Tarlachkov S.V."/>
            <person name="Mustakhimov I."/>
            <person name="Trotsenko Y.A."/>
        </authorList>
    </citation>
    <scope>NUCLEOTIDE SEQUENCE [LARGE SCALE GENOMIC DNA]</scope>
    <source>
        <strain evidence="11 12">PK2</strain>
    </source>
</reference>
<evidence type="ECO:0000256" key="3">
    <source>
        <dbReference type="ARBA" id="ARBA00022692"/>
    </source>
</evidence>
<dbReference type="InterPro" id="IPR059000">
    <property type="entry name" value="ATPase_P-type_domA"/>
</dbReference>
<dbReference type="PRINTS" id="PR00119">
    <property type="entry name" value="CATATPASE"/>
</dbReference>
<evidence type="ECO:0000256" key="5">
    <source>
        <dbReference type="ARBA" id="ARBA00022989"/>
    </source>
</evidence>
<dbReference type="GO" id="GO:0016887">
    <property type="term" value="F:ATP hydrolysis activity"/>
    <property type="evidence" value="ECO:0007669"/>
    <property type="project" value="InterPro"/>
</dbReference>
<evidence type="ECO:0000256" key="2">
    <source>
        <dbReference type="ARBA" id="ARBA00006024"/>
    </source>
</evidence>
<dbReference type="EMBL" id="MCRJ01000097">
    <property type="protein sequence ID" value="ODN69315.1"/>
    <property type="molecule type" value="Genomic_DNA"/>
</dbReference>
<keyword evidence="6 9" id="KW-0472">Membrane</keyword>
<dbReference type="Proteomes" id="UP000094622">
    <property type="component" value="Unassembled WGS sequence"/>
</dbReference>
<dbReference type="GO" id="GO:0046872">
    <property type="term" value="F:metal ion binding"/>
    <property type="evidence" value="ECO:0007669"/>
    <property type="project" value="UniProtKB-KW"/>
</dbReference>
<dbReference type="NCBIfam" id="TIGR01525">
    <property type="entry name" value="ATPase-IB_hvy"/>
    <property type="match status" value="1"/>
</dbReference>
<accession>A0A1E3GZG1</accession>
<evidence type="ECO:0000256" key="7">
    <source>
        <dbReference type="ARBA" id="ARBA00039097"/>
    </source>
</evidence>
<dbReference type="EC" id="7.2.2.12" evidence="7"/>
<dbReference type="InterPro" id="IPR044492">
    <property type="entry name" value="P_typ_ATPase_HD_dom"/>
</dbReference>
<dbReference type="PANTHER" id="PTHR48085">
    <property type="entry name" value="CADMIUM/ZINC-TRANSPORTING ATPASE HMA2-RELATED"/>
    <property type="match status" value="1"/>
</dbReference>
<evidence type="ECO:0000256" key="1">
    <source>
        <dbReference type="ARBA" id="ARBA00004370"/>
    </source>
</evidence>
<keyword evidence="9" id="KW-1003">Cell membrane</keyword>
<feature type="transmembrane region" description="Helical" evidence="9">
    <location>
        <begin position="12"/>
        <end position="35"/>
    </location>
</feature>
<evidence type="ECO:0000256" key="9">
    <source>
        <dbReference type="RuleBase" id="RU362081"/>
    </source>
</evidence>
<feature type="transmembrane region" description="Helical" evidence="9">
    <location>
        <begin position="41"/>
        <end position="63"/>
    </location>
</feature>
<evidence type="ECO:0000313" key="12">
    <source>
        <dbReference type="Proteomes" id="UP000094622"/>
    </source>
</evidence>
<keyword evidence="11" id="KW-0378">Hydrolase</keyword>
<keyword evidence="9" id="KW-0067">ATP-binding</keyword>
<dbReference type="InterPro" id="IPR008250">
    <property type="entry name" value="ATPase_P-typ_transduc_dom_A_sf"/>
</dbReference>
<dbReference type="InterPro" id="IPR027256">
    <property type="entry name" value="P-typ_ATPase_IB"/>
</dbReference>
<dbReference type="InterPro" id="IPR023214">
    <property type="entry name" value="HAD_sf"/>
</dbReference>
<dbReference type="GO" id="GO:0016463">
    <property type="term" value="F:P-type zinc transporter activity"/>
    <property type="evidence" value="ECO:0007669"/>
    <property type="project" value="UniProtKB-EC"/>
</dbReference>